<evidence type="ECO:0000313" key="6">
    <source>
        <dbReference type="Proteomes" id="UP000002745"/>
    </source>
</evidence>
<dbReference type="RefSeq" id="WP_015827689.1">
    <property type="nucleotide sequence ID" value="NC_012982.1"/>
</dbReference>
<dbReference type="GO" id="GO:0008967">
    <property type="term" value="F:phosphoglycolate phosphatase activity"/>
    <property type="evidence" value="ECO:0007669"/>
    <property type="project" value="UniProtKB-EC"/>
</dbReference>
<dbReference type="eggNOG" id="COG0546">
    <property type="taxonomic scope" value="Bacteria"/>
</dbReference>
<dbReference type="InterPro" id="IPR023214">
    <property type="entry name" value="HAD_sf"/>
</dbReference>
<gene>
    <name evidence="5" type="ordered locus">Hbal_1853</name>
</gene>
<comment type="similarity">
    <text evidence="3">Belongs to the HAD-like hydrolase superfamily. CbbY/CbbZ/Gph/YieH family.</text>
</comment>
<dbReference type="FunFam" id="3.40.50.1000:FF:000022">
    <property type="entry name" value="Phosphoglycolate phosphatase"/>
    <property type="match status" value="1"/>
</dbReference>
<dbReference type="InterPro" id="IPR041492">
    <property type="entry name" value="HAD_2"/>
</dbReference>
<dbReference type="NCBIfam" id="TIGR01549">
    <property type="entry name" value="HAD-SF-IA-v1"/>
    <property type="match status" value="1"/>
</dbReference>
<dbReference type="InterPro" id="IPR050155">
    <property type="entry name" value="HAD-like_hydrolase_sf"/>
</dbReference>
<dbReference type="KEGG" id="hba:Hbal_1853"/>
<dbReference type="HOGENOM" id="CLU_045011_19_1_5"/>
<dbReference type="SFLD" id="SFLDG01129">
    <property type="entry name" value="C1.5:_HAD__Beta-PGM__Phosphata"/>
    <property type="match status" value="1"/>
</dbReference>
<evidence type="ECO:0000256" key="1">
    <source>
        <dbReference type="ARBA" id="ARBA00000830"/>
    </source>
</evidence>
<dbReference type="InterPro" id="IPR006439">
    <property type="entry name" value="HAD-SF_hydro_IA"/>
</dbReference>
<dbReference type="STRING" id="582402.Hbal_1853"/>
<dbReference type="InterPro" id="IPR036412">
    <property type="entry name" value="HAD-like_sf"/>
</dbReference>
<evidence type="ECO:0000313" key="5">
    <source>
        <dbReference type="EMBL" id="ACT59539.1"/>
    </source>
</evidence>
<dbReference type="SFLD" id="SFLDS00003">
    <property type="entry name" value="Haloacid_Dehalogenase"/>
    <property type="match status" value="1"/>
</dbReference>
<comment type="catalytic activity">
    <reaction evidence="1">
        <text>2-phosphoglycolate + H2O = glycolate + phosphate</text>
        <dbReference type="Rhea" id="RHEA:14369"/>
        <dbReference type="ChEBI" id="CHEBI:15377"/>
        <dbReference type="ChEBI" id="CHEBI:29805"/>
        <dbReference type="ChEBI" id="CHEBI:43474"/>
        <dbReference type="ChEBI" id="CHEBI:58033"/>
        <dbReference type="EC" id="3.1.3.18"/>
    </reaction>
</comment>
<dbReference type="OrthoDB" id="9793014at2"/>
<evidence type="ECO:0000256" key="4">
    <source>
        <dbReference type="ARBA" id="ARBA00013078"/>
    </source>
</evidence>
<proteinExistence type="inferred from homology"/>
<evidence type="ECO:0000256" key="3">
    <source>
        <dbReference type="ARBA" id="ARBA00006171"/>
    </source>
</evidence>
<dbReference type="PRINTS" id="PR00413">
    <property type="entry name" value="HADHALOGNASE"/>
</dbReference>
<comment type="pathway">
    <text evidence="2">Organic acid metabolism; glycolate biosynthesis; glycolate from 2-phosphoglycolate: step 1/1.</text>
</comment>
<dbReference type="NCBIfam" id="TIGR01509">
    <property type="entry name" value="HAD-SF-IA-v3"/>
    <property type="match status" value="1"/>
</dbReference>
<dbReference type="PANTHER" id="PTHR43434:SF1">
    <property type="entry name" value="PHOSPHOGLYCOLATE PHOSPHATASE"/>
    <property type="match status" value="1"/>
</dbReference>
<dbReference type="SUPFAM" id="SSF56784">
    <property type="entry name" value="HAD-like"/>
    <property type="match status" value="1"/>
</dbReference>
<dbReference type="Proteomes" id="UP000002745">
    <property type="component" value="Chromosome"/>
</dbReference>
<organism evidence="5 6">
    <name type="scientific">Hirschia baltica (strain ATCC 49814 / DSM 5838 / IFAM 1418)</name>
    <dbReference type="NCBI Taxonomy" id="582402"/>
    <lineage>
        <taxon>Bacteria</taxon>
        <taxon>Pseudomonadati</taxon>
        <taxon>Pseudomonadota</taxon>
        <taxon>Alphaproteobacteria</taxon>
        <taxon>Hyphomonadales</taxon>
        <taxon>Hyphomonadaceae</taxon>
        <taxon>Hirschia</taxon>
    </lineage>
</organism>
<dbReference type="AlphaFoldDB" id="C6XK94"/>
<dbReference type="EC" id="3.1.3.18" evidence="4"/>
<accession>C6XK94</accession>
<name>C6XK94_HIRBI</name>
<dbReference type="EMBL" id="CP001678">
    <property type="protein sequence ID" value="ACT59539.1"/>
    <property type="molecule type" value="Genomic_DNA"/>
</dbReference>
<dbReference type="Pfam" id="PF13419">
    <property type="entry name" value="HAD_2"/>
    <property type="match status" value="1"/>
</dbReference>
<dbReference type="InterPro" id="IPR023198">
    <property type="entry name" value="PGP-like_dom2"/>
</dbReference>
<dbReference type="PANTHER" id="PTHR43434">
    <property type="entry name" value="PHOSPHOGLYCOLATE PHOSPHATASE"/>
    <property type="match status" value="1"/>
</dbReference>
<dbReference type="GO" id="GO:0005829">
    <property type="term" value="C:cytosol"/>
    <property type="evidence" value="ECO:0007669"/>
    <property type="project" value="TreeGrafter"/>
</dbReference>
<protein>
    <recommendedName>
        <fullName evidence="4">phosphoglycolate phosphatase</fullName>
        <ecNumber evidence="4">3.1.3.18</ecNumber>
    </recommendedName>
</protein>
<dbReference type="SFLD" id="SFLDG01135">
    <property type="entry name" value="C1.5.6:_HAD__Beta-PGM__Phospha"/>
    <property type="match status" value="1"/>
</dbReference>
<keyword evidence="6" id="KW-1185">Reference proteome</keyword>
<reference evidence="6" key="1">
    <citation type="journal article" date="2011" name="J. Bacteriol.">
        <title>Genome sequences of eight morphologically diverse alphaproteobacteria.</title>
        <authorList>
            <consortium name="US DOE Joint Genome Institute"/>
            <person name="Brown P.J."/>
            <person name="Kysela D.T."/>
            <person name="Buechlein A."/>
            <person name="Hemmerich C."/>
            <person name="Brun Y.V."/>
        </authorList>
    </citation>
    <scope>NUCLEOTIDE SEQUENCE [LARGE SCALE GENOMIC DNA]</scope>
    <source>
        <strain evidence="6">ATCC 49814 / DSM 5838 / IFAM 1418</strain>
    </source>
</reference>
<dbReference type="GO" id="GO:0006281">
    <property type="term" value="P:DNA repair"/>
    <property type="evidence" value="ECO:0007669"/>
    <property type="project" value="TreeGrafter"/>
</dbReference>
<evidence type="ECO:0000256" key="2">
    <source>
        <dbReference type="ARBA" id="ARBA00004818"/>
    </source>
</evidence>
<sequence length="227" mass="24613">MFLEGYTIVFDLDGTLVETAPDLHRATNEIMRTEGLKEVSLKNVRAFVGQGARALIERGAAISGKVFKSDKLDELTSKFVEIYQADIAGRSHLFDNVETTLDALEAAGAQFCVCTNKKTHLAVRLLETLNIAHRFKSIVGADSAIHAKPHQQHYLQAVEEAGGDPKRSIMIGDSHSDVGAARNAGAPIVLVSFGYTDIAPIDLNPDAIIDDFNELPSSLLSLLKQVN</sequence>
<dbReference type="Gene3D" id="3.40.50.1000">
    <property type="entry name" value="HAD superfamily/HAD-like"/>
    <property type="match status" value="1"/>
</dbReference>
<dbReference type="Gene3D" id="1.10.150.240">
    <property type="entry name" value="Putative phosphatase, domain 2"/>
    <property type="match status" value="1"/>
</dbReference>